<evidence type="ECO:0000256" key="1">
    <source>
        <dbReference type="SAM" id="SignalP"/>
    </source>
</evidence>
<evidence type="ECO:0008006" key="4">
    <source>
        <dbReference type="Google" id="ProtNLM"/>
    </source>
</evidence>
<evidence type="ECO:0000313" key="3">
    <source>
        <dbReference type="Proteomes" id="UP001500620"/>
    </source>
</evidence>
<accession>A0ABP8DDI3</accession>
<name>A0ABP8DDI3_9ACTN</name>
<dbReference type="RefSeq" id="WP_345130415.1">
    <property type="nucleotide sequence ID" value="NZ_BAABAT010000015.1"/>
</dbReference>
<feature type="chain" id="PRO_5045198960" description="Lipoprotein" evidence="1">
    <location>
        <begin position="29"/>
        <end position="147"/>
    </location>
</feature>
<sequence length="147" mass="16008">MTKKRLGVKVAIAALVAPLLLGCGCCEAPWAVFDSVFGDDRPHISEDQVPGVWQSDCGGKISFRDDGVYVADGLMFGEPQQPLSHTGKWHLTDNDRGGQGQLVRLEGLDPEPILEVAAQDPFEGFEYDARDQVPGAEPLMCQVRRAK</sequence>
<evidence type="ECO:0000313" key="2">
    <source>
        <dbReference type="EMBL" id="GAA4253366.1"/>
    </source>
</evidence>
<feature type="signal peptide" evidence="1">
    <location>
        <begin position="1"/>
        <end position="28"/>
    </location>
</feature>
<dbReference type="Proteomes" id="UP001500620">
    <property type="component" value="Unassembled WGS sequence"/>
</dbReference>
<dbReference type="PROSITE" id="PS51257">
    <property type="entry name" value="PROKAR_LIPOPROTEIN"/>
    <property type="match status" value="1"/>
</dbReference>
<protein>
    <recommendedName>
        <fullName evidence="4">Lipoprotein</fullName>
    </recommendedName>
</protein>
<dbReference type="EMBL" id="BAABAT010000015">
    <property type="protein sequence ID" value="GAA4253366.1"/>
    <property type="molecule type" value="Genomic_DNA"/>
</dbReference>
<reference evidence="3" key="1">
    <citation type="journal article" date="2019" name="Int. J. Syst. Evol. Microbiol.">
        <title>The Global Catalogue of Microorganisms (GCM) 10K type strain sequencing project: providing services to taxonomists for standard genome sequencing and annotation.</title>
        <authorList>
            <consortium name="The Broad Institute Genomics Platform"/>
            <consortium name="The Broad Institute Genome Sequencing Center for Infectious Disease"/>
            <person name="Wu L."/>
            <person name="Ma J."/>
        </authorList>
    </citation>
    <scope>NUCLEOTIDE SEQUENCE [LARGE SCALE GENOMIC DNA]</scope>
    <source>
        <strain evidence="3">JCM 17441</strain>
    </source>
</reference>
<comment type="caution">
    <text evidence="2">The sequence shown here is derived from an EMBL/GenBank/DDBJ whole genome shotgun (WGS) entry which is preliminary data.</text>
</comment>
<keyword evidence="3" id="KW-1185">Reference proteome</keyword>
<proteinExistence type="predicted"/>
<keyword evidence="1" id="KW-0732">Signal</keyword>
<organism evidence="2 3">
    <name type="scientific">Dactylosporangium darangshiense</name>
    <dbReference type="NCBI Taxonomy" id="579108"/>
    <lineage>
        <taxon>Bacteria</taxon>
        <taxon>Bacillati</taxon>
        <taxon>Actinomycetota</taxon>
        <taxon>Actinomycetes</taxon>
        <taxon>Micromonosporales</taxon>
        <taxon>Micromonosporaceae</taxon>
        <taxon>Dactylosporangium</taxon>
    </lineage>
</organism>
<gene>
    <name evidence="2" type="ORF">GCM10022255_053960</name>
</gene>